<gene>
    <name evidence="1" type="ORF">GSI_00986</name>
</gene>
<evidence type="ECO:0000313" key="1">
    <source>
        <dbReference type="EMBL" id="PIL37293.1"/>
    </source>
</evidence>
<sequence>MCRRRQVRTLFKNCNHGVTVPDEIVQCYGDNCIFSPNHPSTCTGDVCKKRCWHYRPAPQQYTEEKDAFCPACVKAGRR</sequence>
<dbReference type="OrthoDB" id="2748942at2759"/>
<dbReference type="AlphaFoldDB" id="A0A2G8SUA2"/>
<organism evidence="1 2">
    <name type="scientific">Ganoderma sinense ZZ0214-1</name>
    <dbReference type="NCBI Taxonomy" id="1077348"/>
    <lineage>
        <taxon>Eukaryota</taxon>
        <taxon>Fungi</taxon>
        <taxon>Dikarya</taxon>
        <taxon>Basidiomycota</taxon>
        <taxon>Agaricomycotina</taxon>
        <taxon>Agaricomycetes</taxon>
        <taxon>Polyporales</taxon>
        <taxon>Polyporaceae</taxon>
        <taxon>Ganoderma</taxon>
    </lineage>
</organism>
<dbReference type="Proteomes" id="UP000230002">
    <property type="component" value="Unassembled WGS sequence"/>
</dbReference>
<keyword evidence="2" id="KW-1185">Reference proteome</keyword>
<reference evidence="1 2" key="1">
    <citation type="journal article" date="2015" name="Sci. Rep.">
        <title>Chromosome-level genome map provides insights into diverse defense mechanisms in the medicinal fungus Ganoderma sinense.</title>
        <authorList>
            <person name="Zhu Y."/>
            <person name="Xu J."/>
            <person name="Sun C."/>
            <person name="Zhou S."/>
            <person name="Xu H."/>
            <person name="Nelson D.R."/>
            <person name="Qian J."/>
            <person name="Song J."/>
            <person name="Luo H."/>
            <person name="Xiang L."/>
            <person name="Li Y."/>
            <person name="Xu Z."/>
            <person name="Ji A."/>
            <person name="Wang L."/>
            <person name="Lu S."/>
            <person name="Hayward A."/>
            <person name="Sun W."/>
            <person name="Li X."/>
            <person name="Schwartz D.C."/>
            <person name="Wang Y."/>
            <person name="Chen S."/>
        </authorList>
    </citation>
    <scope>NUCLEOTIDE SEQUENCE [LARGE SCALE GENOMIC DNA]</scope>
    <source>
        <strain evidence="1 2">ZZ0214-1</strain>
    </source>
</reference>
<comment type="caution">
    <text evidence="1">The sequence shown here is derived from an EMBL/GenBank/DDBJ whole genome shotgun (WGS) entry which is preliminary data.</text>
</comment>
<dbReference type="EMBL" id="AYKW01000001">
    <property type="protein sequence ID" value="PIL37293.1"/>
    <property type="molecule type" value="Genomic_DNA"/>
</dbReference>
<name>A0A2G8SUA2_9APHY</name>
<evidence type="ECO:0000313" key="2">
    <source>
        <dbReference type="Proteomes" id="UP000230002"/>
    </source>
</evidence>
<protein>
    <submittedName>
        <fullName evidence="1">Uncharacterized protein</fullName>
    </submittedName>
</protein>
<accession>A0A2G8SUA2</accession>
<proteinExistence type="predicted"/>